<dbReference type="InterPro" id="IPR050698">
    <property type="entry name" value="MBL"/>
</dbReference>
<dbReference type="SMART" id="SM01027">
    <property type="entry name" value="Beta-Casp"/>
    <property type="match status" value="1"/>
</dbReference>
<evidence type="ECO:0000256" key="1">
    <source>
        <dbReference type="ARBA" id="ARBA00022801"/>
    </source>
</evidence>
<dbReference type="InterPro" id="IPR036866">
    <property type="entry name" value="RibonucZ/Hydroxyglut_hydro"/>
</dbReference>
<evidence type="ECO:0000259" key="2">
    <source>
        <dbReference type="SMART" id="SM00849"/>
    </source>
</evidence>
<dbReference type="EC" id="3.1.-.-" evidence="4"/>
<dbReference type="STRING" id="1855912.LuPra_02325"/>
<sequence>MKVTLLGAAGGEVTGSAYLLQTLDANVMIDCGLFQGRQKLENFNRLPQTNALARLHAVVLTHAHLDHTGRLPLLARFDYRGPIYATPATITLADLILKDAAHIQAEDATRQNRRRREAGQPAIAPLYTPEDVERLQPLYRRLRYNHPTRIAPGVSVRAVEAGHILGSASLEVTVEEGDRRKVVVFSGDIGPRGAPLHRDPVPFEHADLVFMESTYGDREHPSLADTALAARAAVKAAVLQGGRVLVPVVAVGRPQLLLYLLAGAFKRGTLQPFPIFLDSPMAIRATDAYKSHAELFDTEAKAMRRSGELSANLRTAAVCQTAADSRALARKPGPWMVLAGAGMCTGGRIVHHLQNHLPDPTTLLLMVGYQARGSVGRELADGAREVRIAGQIVQVQAKTHVLGGLSGHAGQADLLNWLKSLAASRPRVILTHGEDGPRTVLRQRIQDRFGLSAEMPAYRETIEF</sequence>
<feature type="domain" description="Beta-Casp" evidence="3">
    <location>
        <begin position="254"/>
        <end position="379"/>
    </location>
</feature>
<name>A0A143PKK0_LUTPR</name>
<reference evidence="4 5" key="1">
    <citation type="journal article" date="2016" name="Genome Announc.">
        <title>First Complete Genome Sequence of a Subdivision 6 Acidobacterium Strain.</title>
        <authorList>
            <person name="Huang S."/>
            <person name="Vieira S."/>
            <person name="Bunk B."/>
            <person name="Riedel T."/>
            <person name="Sproer C."/>
            <person name="Overmann J."/>
        </authorList>
    </citation>
    <scope>NUCLEOTIDE SEQUENCE [LARGE SCALE GENOMIC DNA]</scope>
    <source>
        <strain evidence="5">DSM 100886 HEG_-6_39</strain>
    </source>
</reference>
<protein>
    <submittedName>
        <fullName evidence="4">Ribonuclease</fullName>
        <ecNumber evidence="4">3.1.-.-</ecNumber>
    </submittedName>
</protein>
<dbReference type="PANTHER" id="PTHR11203">
    <property type="entry name" value="CLEAVAGE AND POLYADENYLATION SPECIFICITY FACTOR FAMILY MEMBER"/>
    <property type="match status" value="1"/>
</dbReference>
<feature type="domain" description="Metallo-beta-lactamase" evidence="2">
    <location>
        <begin position="14"/>
        <end position="243"/>
    </location>
</feature>
<dbReference type="KEGG" id="abac:LuPra_02325"/>
<accession>A0A143PKK0</accession>
<evidence type="ECO:0000313" key="5">
    <source>
        <dbReference type="Proteomes" id="UP000076079"/>
    </source>
</evidence>
<dbReference type="PATRIC" id="fig|1813736.3.peg.2439"/>
<dbReference type="AlphaFoldDB" id="A0A143PKK0"/>
<dbReference type="RefSeq" id="WP_110170890.1">
    <property type="nucleotide sequence ID" value="NZ_CP015136.1"/>
</dbReference>
<keyword evidence="5" id="KW-1185">Reference proteome</keyword>
<proteinExistence type="predicted"/>
<dbReference type="GO" id="GO:0016787">
    <property type="term" value="F:hydrolase activity"/>
    <property type="evidence" value="ECO:0007669"/>
    <property type="project" value="UniProtKB-KW"/>
</dbReference>
<dbReference type="Gene3D" id="3.60.15.10">
    <property type="entry name" value="Ribonuclease Z/Hydroxyacylglutathione hydrolase-like"/>
    <property type="match status" value="1"/>
</dbReference>
<gene>
    <name evidence="4" type="ORF">LuPra_02325</name>
</gene>
<dbReference type="InterPro" id="IPR011108">
    <property type="entry name" value="RMMBL"/>
</dbReference>
<dbReference type="Pfam" id="PF00753">
    <property type="entry name" value="Lactamase_B"/>
    <property type="match status" value="1"/>
</dbReference>
<dbReference type="OrthoDB" id="9803916at2"/>
<dbReference type="InterPro" id="IPR001279">
    <property type="entry name" value="Metallo-B-lactamas"/>
</dbReference>
<dbReference type="Proteomes" id="UP000076079">
    <property type="component" value="Chromosome"/>
</dbReference>
<dbReference type="SMART" id="SM00849">
    <property type="entry name" value="Lactamase_B"/>
    <property type="match status" value="1"/>
</dbReference>
<evidence type="ECO:0000313" key="4">
    <source>
        <dbReference type="EMBL" id="AMY09112.1"/>
    </source>
</evidence>
<dbReference type="EMBL" id="CP015136">
    <property type="protein sequence ID" value="AMY09112.1"/>
    <property type="molecule type" value="Genomic_DNA"/>
</dbReference>
<dbReference type="SUPFAM" id="SSF56281">
    <property type="entry name" value="Metallo-hydrolase/oxidoreductase"/>
    <property type="match status" value="1"/>
</dbReference>
<dbReference type="Gene3D" id="3.40.50.10890">
    <property type="match status" value="1"/>
</dbReference>
<organism evidence="4 5">
    <name type="scientific">Luteitalea pratensis</name>
    <dbReference type="NCBI Taxonomy" id="1855912"/>
    <lineage>
        <taxon>Bacteria</taxon>
        <taxon>Pseudomonadati</taxon>
        <taxon>Acidobacteriota</taxon>
        <taxon>Vicinamibacteria</taxon>
        <taxon>Vicinamibacterales</taxon>
        <taxon>Vicinamibacteraceae</taxon>
        <taxon>Luteitalea</taxon>
    </lineage>
</organism>
<dbReference type="GO" id="GO:0004521">
    <property type="term" value="F:RNA endonuclease activity"/>
    <property type="evidence" value="ECO:0007669"/>
    <property type="project" value="TreeGrafter"/>
</dbReference>
<dbReference type="InterPro" id="IPR022712">
    <property type="entry name" value="Beta_Casp"/>
</dbReference>
<dbReference type="CDD" id="cd16295">
    <property type="entry name" value="TTHA0252-CPSF-like_MBL-fold"/>
    <property type="match status" value="1"/>
</dbReference>
<dbReference type="Pfam" id="PF10996">
    <property type="entry name" value="Beta-Casp"/>
    <property type="match status" value="1"/>
</dbReference>
<dbReference type="PANTHER" id="PTHR11203:SF37">
    <property type="entry name" value="INTEGRATOR COMPLEX SUBUNIT 11"/>
    <property type="match status" value="1"/>
</dbReference>
<evidence type="ECO:0000259" key="3">
    <source>
        <dbReference type="SMART" id="SM01027"/>
    </source>
</evidence>
<dbReference type="Pfam" id="PF07521">
    <property type="entry name" value="RMMBL"/>
    <property type="match status" value="1"/>
</dbReference>
<reference evidence="5" key="2">
    <citation type="submission" date="2016-04" db="EMBL/GenBank/DDBJ databases">
        <title>First Complete Genome Sequence of a Subdivision 6 Acidobacterium.</title>
        <authorList>
            <person name="Huang S."/>
            <person name="Vieira S."/>
            <person name="Bunk B."/>
            <person name="Riedel T."/>
            <person name="Sproeer C."/>
            <person name="Overmann J."/>
        </authorList>
    </citation>
    <scope>NUCLEOTIDE SEQUENCE [LARGE SCALE GENOMIC DNA]</scope>
    <source>
        <strain evidence="5">DSM 100886 HEG_-6_39</strain>
    </source>
</reference>
<keyword evidence="1 4" id="KW-0378">Hydrolase</keyword>